<feature type="chain" id="PRO_5016977895" evidence="9">
    <location>
        <begin position="33"/>
        <end position="522"/>
    </location>
</feature>
<gene>
    <name evidence="11" type="ORF">DYI37_02560</name>
</gene>
<evidence type="ECO:0000313" key="11">
    <source>
        <dbReference type="EMBL" id="RFC66349.1"/>
    </source>
</evidence>
<feature type="active site" description="Nucleophile" evidence="7">
    <location>
        <position position="497"/>
    </location>
</feature>
<dbReference type="PANTHER" id="PTHR30582:SF30">
    <property type="entry name" value="BLR4375 PROTEIN"/>
    <property type="match status" value="1"/>
</dbReference>
<reference evidence="11 12" key="1">
    <citation type="submission" date="2018-08" db="EMBL/GenBank/DDBJ databases">
        <title>Fulvimarina sp. 85, whole genome shotgun sequence.</title>
        <authorList>
            <person name="Tuo L."/>
        </authorList>
    </citation>
    <scope>NUCLEOTIDE SEQUENCE [LARGE SCALE GENOMIC DNA]</scope>
    <source>
        <strain evidence="11 12">85</strain>
    </source>
</reference>
<dbReference type="InterPro" id="IPR050979">
    <property type="entry name" value="LD-transpeptidase"/>
</dbReference>
<evidence type="ECO:0000256" key="8">
    <source>
        <dbReference type="SAM" id="MobiDB-lite"/>
    </source>
</evidence>
<dbReference type="SUPFAM" id="SSF47090">
    <property type="entry name" value="PGBD-like"/>
    <property type="match status" value="1"/>
</dbReference>
<organism evidence="11 12">
    <name type="scientific">Fulvimarina endophytica</name>
    <dbReference type="NCBI Taxonomy" id="2293836"/>
    <lineage>
        <taxon>Bacteria</taxon>
        <taxon>Pseudomonadati</taxon>
        <taxon>Pseudomonadota</taxon>
        <taxon>Alphaproteobacteria</taxon>
        <taxon>Hyphomicrobiales</taxon>
        <taxon>Aurantimonadaceae</taxon>
        <taxon>Fulvimarina</taxon>
    </lineage>
</organism>
<keyword evidence="5 7" id="KW-0573">Peptidoglycan synthesis</keyword>
<dbReference type="CDD" id="cd16913">
    <property type="entry name" value="YkuD_like"/>
    <property type="match status" value="1"/>
</dbReference>
<accession>A0A371XAW3</accession>
<feature type="region of interest" description="Disordered" evidence="8">
    <location>
        <begin position="102"/>
        <end position="200"/>
    </location>
</feature>
<keyword evidence="3" id="KW-0808">Transferase</keyword>
<dbReference type="GO" id="GO:0071972">
    <property type="term" value="F:peptidoglycan L,D-transpeptidase activity"/>
    <property type="evidence" value="ECO:0007669"/>
    <property type="project" value="TreeGrafter"/>
</dbReference>
<keyword evidence="4 7" id="KW-0133">Cell shape</keyword>
<dbReference type="GO" id="GO:0005576">
    <property type="term" value="C:extracellular region"/>
    <property type="evidence" value="ECO:0007669"/>
    <property type="project" value="TreeGrafter"/>
</dbReference>
<evidence type="ECO:0000256" key="7">
    <source>
        <dbReference type="PROSITE-ProRule" id="PRU01373"/>
    </source>
</evidence>
<dbReference type="GO" id="GO:0018104">
    <property type="term" value="P:peptidoglycan-protein cross-linking"/>
    <property type="evidence" value="ECO:0007669"/>
    <property type="project" value="TreeGrafter"/>
</dbReference>
<protein>
    <submittedName>
        <fullName evidence="11">L,D-transpeptidase</fullName>
    </submittedName>
</protein>
<comment type="similarity">
    <text evidence="2">Belongs to the YkuD family.</text>
</comment>
<dbReference type="InterPro" id="IPR036365">
    <property type="entry name" value="PGBD-like_sf"/>
</dbReference>
<dbReference type="SUPFAM" id="SSF141523">
    <property type="entry name" value="L,D-transpeptidase catalytic domain-like"/>
    <property type="match status" value="1"/>
</dbReference>
<dbReference type="Proteomes" id="UP000264310">
    <property type="component" value="Unassembled WGS sequence"/>
</dbReference>
<dbReference type="InterPro" id="IPR038063">
    <property type="entry name" value="Transpep_catalytic_dom"/>
</dbReference>
<dbReference type="PANTHER" id="PTHR30582">
    <property type="entry name" value="L,D-TRANSPEPTIDASE"/>
    <property type="match status" value="1"/>
</dbReference>
<dbReference type="Pfam" id="PF03734">
    <property type="entry name" value="YkuD"/>
    <property type="match status" value="1"/>
</dbReference>
<proteinExistence type="inferred from homology"/>
<name>A0A371XAW3_9HYPH</name>
<dbReference type="GO" id="GO:0016740">
    <property type="term" value="F:transferase activity"/>
    <property type="evidence" value="ECO:0007669"/>
    <property type="project" value="UniProtKB-KW"/>
</dbReference>
<keyword evidence="6 7" id="KW-0961">Cell wall biogenesis/degradation</keyword>
<feature type="domain" description="L,D-TPase catalytic" evidence="10">
    <location>
        <begin position="388"/>
        <end position="521"/>
    </location>
</feature>
<keyword evidence="9" id="KW-0732">Signal</keyword>
<evidence type="ECO:0000256" key="5">
    <source>
        <dbReference type="ARBA" id="ARBA00022984"/>
    </source>
</evidence>
<dbReference type="UniPathway" id="UPA00219"/>
<evidence type="ECO:0000313" key="12">
    <source>
        <dbReference type="Proteomes" id="UP000264310"/>
    </source>
</evidence>
<evidence type="ECO:0000256" key="1">
    <source>
        <dbReference type="ARBA" id="ARBA00004752"/>
    </source>
</evidence>
<sequence length="522" mass="55191">MGRGPKKSLSQSVLSAGAIISCVLAASGTVNAQQRYLPNGIPSQAVESFIDEYGREVFLDINGRVVAVIQPDRAPQGGAQFDSRGSQVFDRPPPPGVTLEGPAFIEPGQQGFGNGGGFDQAPNTIDPYDNRRYESGPVEASPLPAPDGGLMDAAPETQSAELPQSEVPPLTPQGEVPPLTPQSDVPPLTPQSSDVAELPAPGAPIVNDGASSVGEFLDQQFREQTIQETDPAPQVATPQGPDKKAAVAALQVILDRAGMSPGVIDGRMGSNVNKAVAAYEEKYGRKLSTGDSRALAEELDRTGGPAVVTYELTAEDVAGPFVASIPTDYAEKAQLDHMSFETPTEKLAEQFHMDEDYLKAINPGADFTRAGTRIKVMSVGQNVTGKVARIVADKGREQVRVYDAMGDLIAAYPSTIGSSSTPSPSGTVQVNRIAFDPNYTYNPKINFKQGENDKVLTIPPGPNGPVGSVWIALSKPTYGIHGTPEPSKIGKTNSHGCVRLTNWDAYELAKMVKPGVTVEFVD</sequence>
<dbReference type="EMBL" id="QURL01000001">
    <property type="protein sequence ID" value="RFC66349.1"/>
    <property type="molecule type" value="Genomic_DNA"/>
</dbReference>
<dbReference type="GO" id="GO:0008360">
    <property type="term" value="P:regulation of cell shape"/>
    <property type="evidence" value="ECO:0007669"/>
    <property type="project" value="UniProtKB-UniRule"/>
</dbReference>
<evidence type="ECO:0000256" key="2">
    <source>
        <dbReference type="ARBA" id="ARBA00005992"/>
    </source>
</evidence>
<evidence type="ECO:0000256" key="6">
    <source>
        <dbReference type="ARBA" id="ARBA00023316"/>
    </source>
</evidence>
<dbReference type="Gene3D" id="2.40.440.10">
    <property type="entry name" value="L,D-transpeptidase catalytic domain-like"/>
    <property type="match status" value="1"/>
</dbReference>
<evidence type="ECO:0000259" key="10">
    <source>
        <dbReference type="PROSITE" id="PS52029"/>
    </source>
</evidence>
<keyword evidence="12" id="KW-1185">Reference proteome</keyword>
<dbReference type="InterPro" id="IPR036366">
    <property type="entry name" value="PGBDSf"/>
</dbReference>
<evidence type="ECO:0000256" key="9">
    <source>
        <dbReference type="SAM" id="SignalP"/>
    </source>
</evidence>
<dbReference type="AlphaFoldDB" id="A0A371XAW3"/>
<dbReference type="GO" id="GO:0071555">
    <property type="term" value="P:cell wall organization"/>
    <property type="evidence" value="ECO:0007669"/>
    <property type="project" value="UniProtKB-UniRule"/>
</dbReference>
<dbReference type="Gene3D" id="1.10.101.10">
    <property type="entry name" value="PGBD-like superfamily/PGBD"/>
    <property type="match status" value="1"/>
</dbReference>
<dbReference type="OrthoDB" id="9787225at2"/>
<evidence type="ECO:0000256" key="3">
    <source>
        <dbReference type="ARBA" id="ARBA00022679"/>
    </source>
</evidence>
<evidence type="ECO:0000256" key="4">
    <source>
        <dbReference type="ARBA" id="ARBA00022960"/>
    </source>
</evidence>
<comment type="caution">
    <text evidence="11">The sequence shown here is derived from an EMBL/GenBank/DDBJ whole genome shotgun (WGS) entry which is preliminary data.</text>
</comment>
<dbReference type="PROSITE" id="PS51257">
    <property type="entry name" value="PROKAR_LIPOPROTEIN"/>
    <property type="match status" value="1"/>
</dbReference>
<dbReference type="PROSITE" id="PS52029">
    <property type="entry name" value="LD_TPASE"/>
    <property type="match status" value="1"/>
</dbReference>
<comment type="pathway">
    <text evidence="1 7">Cell wall biogenesis; peptidoglycan biosynthesis.</text>
</comment>
<feature type="signal peptide" evidence="9">
    <location>
        <begin position="1"/>
        <end position="32"/>
    </location>
</feature>
<dbReference type="InterPro" id="IPR005490">
    <property type="entry name" value="LD_TPept_cat_dom"/>
</dbReference>
<feature type="active site" description="Proton donor/acceptor" evidence="7">
    <location>
        <position position="481"/>
    </location>
</feature>